<organism evidence="3 4">
    <name type="scientific">Coprinopsis marcescibilis</name>
    <name type="common">Agaric fungus</name>
    <name type="synonym">Psathyrella marcescibilis</name>
    <dbReference type="NCBI Taxonomy" id="230819"/>
    <lineage>
        <taxon>Eukaryota</taxon>
        <taxon>Fungi</taxon>
        <taxon>Dikarya</taxon>
        <taxon>Basidiomycota</taxon>
        <taxon>Agaricomycotina</taxon>
        <taxon>Agaricomycetes</taxon>
        <taxon>Agaricomycetidae</taxon>
        <taxon>Agaricales</taxon>
        <taxon>Agaricineae</taxon>
        <taxon>Psathyrellaceae</taxon>
        <taxon>Coprinopsis</taxon>
    </lineage>
</organism>
<keyword evidence="2" id="KW-0732">Signal</keyword>
<keyword evidence="4" id="KW-1185">Reference proteome</keyword>
<feature type="signal peptide" evidence="2">
    <location>
        <begin position="1"/>
        <end position="19"/>
    </location>
</feature>
<reference evidence="3 4" key="1">
    <citation type="journal article" date="2019" name="Nat. Ecol. Evol.">
        <title>Megaphylogeny resolves global patterns of mushroom evolution.</title>
        <authorList>
            <person name="Varga T."/>
            <person name="Krizsan K."/>
            <person name="Foldi C."/>
            <person name="Dima B."/>
            <person name="Sanchez-Garcia M."/>
            <person name="Sanchez-Ramirez S."/>
            <person name="Szollosi G.J."/>
            <person name="Szarkandi J.G."/>
            <person name="Papp V."/>
            <person name="Albert L."/>
            <person name="Andreopoulos W."/>
            <person name="Angelini C."/>
            <person name="Antonin V."/>
            <person name="Barry K.W."/>
            <person name="Bougher N.L."/>
            <person name="Buchanan P."/>
            <person name="Buyck B."/>
            <person name="Bense V."/>
            <person name="Catcheside P."/>
            <person name="Chovatia M."/>
            <person name="Cooper J."/>
            <person name="Damon W."/>
            <person name="Desjardin D."/>
            <person name="Finy P."/>
            <person name="Geml J."/>
            <person name="Haridas S."/>
            <person name="Hughes K."/>
            <person name="Justo A."/>
            <person name="Karasinski D."/>
            <person name="Kautmanova I."/>
            <person name="Kiss B."/>
            <person name="Kocsube S."/>
            <person name="Kotiranta H."/>
            <person name="LaButti K.M."/>
            <person name="Lechner B.E."/>
            <person name="Liimatainen K."/>
            <person name="Lipzen A."/>
            <person name="Lukacs Z."/>
            <person name="Mihaltcheva S."/>
            <person name="Morgado L.N."/>
            <person name="Niskanen T."/>
            <person name="Noordeloos M.E."/>
            <person name="Ohm R.A."/>
            <person name="Ortiz-Santana B."/>
            <person name="Ovrebo C."/>
            <person name="Racz N."/>
            <person name="Riley R."/>
            <person name="Savchenko A."/>
            <person name="Shiryaev A."/>
            <person name="Soop K."/>
            <person name="Spirin V."/>
            <person name="Szebenyi C."/>
            <person name="Tomsovsky M."/>
            <person name="Tulloss R.E."/>
            <person name="Uehling J."/>
            <person name="Grigoriev I.V."/>
            <person name="Vagvolgyi C."/>
            <person name="Papp T."/>
            <person name="Martin F.M."/>
            <person name="Miettinen O."/>
            <person name="Hibbett D.S."/>
            <person name="Nagy L.G."/>
        </authorList>
    </citation>
    <scope>NUCLEOTIDE SEQUENCE [LARGE SCALE GENOMIC DNA]</scope>
    <source>
        <strain evidence="3 4">CBS 121175</strain>
    </source>
</reference>
<gene>
    <name evidence="3" type="ORF">FA15DRAFT_657043</name>
</gene>
<feature type="region of interest" description="Disordered" evidence="1">
    <location>
        <begin position="175"/>
        <end position="198"/>
    </location>
</feature>
<name>A0A5C3KRF5_COPMA</name>
<evidence type="ECO:0000313" key="3">
    <source>
        <dbReference type="EMBL" id="TFK23006.1"/>
    </source>
</evidence>
<accession>A0A5C3KRF5</accession>
<protein>
    <submittedName>
        <fullName evidence="3">Uncharacterized protein</fullName>
    </submittedName>
</protein>
<feature type="chain" id="PRO_5022718008" evidence="2">
    <location>
        <begin position="20"/>
        <end position="218"/>
    </location>
</feature>
<dbReference type="AlphaFoldDB" id="A0A5C3KRF5"/>
<evidence type="ECO:0000256" key="2">
    <source>
        <dbReference type="SAM" id="SignalP"/>
    </source>
</evidence>
<sequence>MTLIATLFIASIASTSVLAAPYGHFAHGTHSAGRHHSVSVARDFDDLDARFSFKKALRAVGKIAKTAVKVAPAAALLLRDEEGNMYIRELGEDDHYDLRDLTEDLEYVDIRDVISAFESPSLEARSPQPFKLRNIIKKVKNVASKVGKVAGTVSNVASTLGLRDDVDLVGRVVNENQPDHDDFKGRHGTARRRNEGTIDRDDRHSHIAGREFALEELD</sequence>
<dbReference type="Proteomes" id="UP000307440">
    <property type="component" value="Unassembled WGS sequence"/>
</dbReference>
<proteinExistence type="predicted"/>
<evidence type="ECO:0000256" key="1">
    <source>
        <dbReference type="SAM" id="MobiDB-lite"/>
    </source>
</evidence>
<evidence type="ECO:0000313" key="4">
    <source>
        <dbReference type="Proteomes" id="UP000307440"/>
    </source>
</evidence>
<dbReference type="OrthoDB" id="2995467at2759"/>
<dbReference type="EMBL" id="ML210227">
    <property type="protein sequence ID" value="TFK23006.1"/>
    <property type="molecule type" value="Genomic_DNA"/>
</dbReference>